<feature type="compositionally biased region" description="Basic and acidic residues" evidence="8">
    <location>
        <begin position="470"/>
        <end position="481"/>
    </location>
</feature>
<accession>A0ABR1KVL3</accession>
<evidence type="ECO:0000313" key="10">
    <source>
        <dbReference type="EMBL" id="KAK7522214.1"/>
    </source>
</evidence>
<dbReference type="InterPro" id="IPR017972">
    <property type="entry name" value="Cyt_P450_CS"/>
</dbReference>
<comment type="cofactor">
    <cofactor evidence="1">
        <name>heme</name>
        <dbReference type="ChEBI" id="CHEBI:30413"/>
    </cofactor>
</comment>
<name>A0ABR1KVL3_9PEZI</name>
<feature type="region of interest" description="Disordered" evidence="8">
    <location>
        <begin position="453"/>
        <end position="486"/>
    </location>
</feature>
<keyword evidence="9" id="KW-1133">Transmembrane helix</keyword>
<feature type="compositionally biased region" description="Acidic residues" evidence="8">
    <location>
        <begin position="453"/>
        <end position="465"/>
    </location>
</feature>
<dbReference type="PRINTS" id="PR00385">
    <property type="entry name" value="P450"/>
</dbReference>
<evidence type="ECO:0000256" key="5">
    <source>
        <dbReference type="ARBA" id="ARBA00023004"/>
    </source>
</evidence>
<dbReference type="PANTHER" id="PTHR24305:SF157">
    <property type="entry name" value="N-ACETYLTRYPTOPHAN 6-HYDROXYLASE IVOC-RELATED"/>
    <property type="match status" value="1"/>
</dbReference>
<evidence type="ECO:0000256" key="1">
    <source>
        <dbReference type="ARBA" id="ARBA00001971"/>
    </source>
</evidence>
<dbReference type="PRINTS" id="PR00463">
    <property type="entry name" value="EP450I"/>
</dbReference>
<comment type="similarity">
    <text evidence="2 7">Belongs to the cytochrome P450 family.</text>
</comment>
<evidence type="ECO:0000313" key="11">
    <source>
        <dbReference type="Proteomes" id="UP001363622"/>
    </source>
</evidence>
<keyword evidence="3 7" id="KW-0479">Metal-binding</keyword>
<sequence>MTFKRSFPIFADESHQQRLAMTILYLILLYLSYLAVKRLVFSPIARFPGPKLAALTRWYEFVYDVIFIGQFNWKVDELHEKYGPIVRINPEELHINDPDFWDEFYARGAKSTRWNGTNGRFSGRGAPQAIPSTLDNDLHRIRRAAMLPLFSKRSINDIEPLIHEKMELACGHLTRHAQTGEPINMVDVWSALAADVITQYGWGLCLDSLKSEDCKMNLHYAILAAGRASQFFIHFIYLQNVIQLFPLRWLKYLKPGQRGFIEYTERVAEHVPSLVKSNPDAKHPIIFSALYHTPRLSPGDKSIPRLGAEVGNLVGAGSETTGWSLSVATYHIAASPRITAKLRRELYSLVPTLPIPPPSPDAPPLGPPSGALSATIPPLRALERGTYLAACVKEGLRFSLGVASRSTRVYEHDITYREWVIPAGTPVSMTGNDVGMDPRVFEKPELYCPERWMEEDDDDDDDDNSGEAGDGEKGEPREGMVKQRGRALHNGEPLDRYFVMFGKGDRNCLGLTLAMAELHLGLGTLFRKYELELFETDESDVKTAHDFFIAAPKLDSKGVRVRVRELEK</sequence>
<dbReference type="SUPFAM" id="SSF48264">
    <property type="entry name" value="Cytochrome P450"/>
    <property type="match status" value="1"/>
</dbReference>
<evidence type="ECO:0000256" key="3">
    <source>
        <dbReference type="ARBA" id="ARBA00022723"/>
    </source>
</evidence>
<keyword evidence="9" id="KW-0812">Transmembrane</keyword>
<evidence type="ECO:0000256" key="4">
    <source>
        <dbReference type="ARBA" id="ARBA00023002"/>
    </source>
</evidence>
<keyword evidence="7" id="KW-0349">Heme</keyword>
<keyword evidence="6 7" id="KW-0503">Monooxygenase</keyword>
<evidence type="ECO:0000256" key="6">
    <source>
        <dbReference type="ARBA" id="ARBA00023033"/>
    </source>
</evidence>
<comment type="caution">
    <text evidence="10">The sequence shown here is derived from an EMBL/GenBank/DDBJ whole genome shotgun (WGS) entry which is preliminary data.</text>
</comment>
<keyword evidence="11" id="KW-1185">Reference proteome</keyword>
<gene>
    <name evidence="10" type="ORF">IWZ03DRAFT_112380</name>
</gene>
<dbReference type="Gene3D" id="1.10.630.10">
    <property type="entry name" value="Cytochrome P450"/>
    <property type="match status" value="1"/>
</dbReference>
<dbReference type="EMBL" id="JBBPHU010000002">
    <property type="protein sequence ID" value="KAK7522214.1"/>
    <property type="molecule type" value="Genomic_DNA"/>
</dbReference>
<dbReference type="CDD" id="cd11062">
    <property type="entry name" value="CYP58-like"/>
    <property type="match status" value="1"/>
</dbReference>
<evidence type="ECO:0000256" key="7">
    <source>
        <dbReference type="RuleBase" id="RU000461"/>
    </source>
</evidence>
<dbReference type="InterPro" id="IPR050121">
    <property type="entry name" value="Cytochrome_P450_monoxygenase"/>
</dbReference>
<protein>
    <submittedName>
        <fullName evidence="10">Cytochrome P450</fullName>
    </submittedName>
</protein>
<organism evidence="10 11">
    <name type="scientific">Phyllosticta citriasiana</name>
    <dbReference type="NCBI Taxonomy" id="595635"/>
    <lineage>
        <taxon>Eukaryota</taxon>
        <taxon>Fungi</taxon>
        <taxon>Dikarya</taxon>
        <taxon>Ascomycota</taxon>
        <taxon>Pezizomycotina</taxon>
        <taxon>Dothideomycetes</taxon>
        <taxon>Dothideomycetes incertae sedis</taxon>
        <taxon>Botryosphaeriales</taxon>
        <taxon>Phyllostictaceae</taxon>
        <taxon>Phyllosticta</taxon>
    </lineage>
</organism>
<keyword evidence="9" id="KW-0472">Membrane</keyword>
<proteinExistence type="inferred from homology"/>
<dbReference type="InterPro" id="IPR002401">
    <property type="entry name" value="Cyt_P450_E_grp-I"/>
</dbReference>
<dbReference type="PROSITE" id="PS00086">
    <property type="entry name" value="CYTOCHROME_P450"/>
    <property type="match status" value="1"/>
</dbReference>
<dbReference type="Pfam" id="PF00067">
    <property type="entry name" value="p450"/>
    <property type="match status" value="1"/>
</dbReference>
<evidence type="ECO:0000256" key="8">
    <source>
        <dbReference type="SAM" id="MobiDB-lite"/>
    </source>
</evidence>
<dbReference type="PANTHER" id="PTHR24305">
    <property type="entry name" value="CYTOCHROME P450"/>
    <property type="match status" value="1"/>
</dbReference>
<feature type="transmembrane region" description="Helical" evidence="9">
    <location>
        <begin position="20"/>
        <end position="36"/>
    </location>
</feature>
<dbReference type="Proteomes" id="UP001363622">
    <property type="component" value="Unassembled WGS sequence"/>
</dbReference>
<keyword evidence="5 7" id="KW-0408">Iron</keyword>
<evidence type="ECO:0000256" key="2">
    <source>
        <dbReference type="ARBA" id="ARBA00010617"/>
    </source>
</evidence>
<keyword evidence="4 7" id="KW-0560">Oxidoreductase</keyword>
<reference evidence="10 11" key="1">
    <citation type="submission" date="2024-04" db="EMBL/GenBank/DDBJ databases">
        <title>Phyllosticta paracitricarpa is synonymous to the EU quarantine fungus P. citricarpa based on phylogenomic analyses.</title>
        <authorList>
            <consortium name="Lawrence Berkeley National Laboratory"/>
            <person name="Van Ingen-Buijs V.A."/>
            <person name="Van Westerhoven A.C."/>
            <person name="Haridas S."/>
            <person name="Skiadas P."/>
            <person name="Martin F."/>
            <person name="Groenewald J.Z."/>
            <person name="Crous P.W."/>
            <person name="Seidl M.F."/>
        </authorList>
    </citation>
    <scope>NUCLEOTIDE SEQUENCE [LARGE SCALE GENOMIC DNA]</scope>
    <source>
        <strain evidence="10 11">CBS 123371</strain>
    </source>
</reference>
<dbReference type="InterPro" id="IPR001128">
    <property type="entry name" value="Cyt_P450"/>
</dbReference>
<evidence type="ECO:0000256" key="9">
    <source>
        <dbReference type="SAM" id="Phobius"/>
    </source>
</evidence>
<dbReference type="InterPro" id="IPR036396">
    <property type="entry name" value="Cyt_P450_sf"/>
</dbReference>